<dbReference type="GO" id="GO:0005840">
    <property type="term" value="C:ribosome"/>
    <property type="evidence" value="ECO:0007669"/>
    <property type="project" value="UniProtKB-KW"/>
</dbReference>
<dbReference type="SUPFAM" id="SSF55282">
    <property type="entry name" value="RL5-like"/>
    <property type="match status" value="1"/>
</dbReference>
<dbReference type="GO" id="GO:1990904">
    <property type="term" value="C:ribonucleoprotein complex"/>
    <property type="evidence" value="ECO:0007669"/>
    <property type="project" value="UniProtKB-KW"/>
</dbReference>
<keyword evidence="5" id="KW-0699">rRNA-binding</keyword>
<evidence type="ECO:0000256" key="2">
    <source>
        <dbReference type="ARBA" id="ARBA00022980"/>
    </source>
</evidence>
<evidence type="ECO:0000256" key="4">
    <source>
        <dbReference type="ARBA" id="ARBA00035245"/>
    </source>
</evidence>
<organism evidence="9 10">
    <name type="scientific">Candidatus Woesebacteria bacterium CG22_combo_CG10-13_8_21_14_all_45_10</name>
    <dbReference type="NCBI Taxonomy" id="1975060"/>
    <lineage>
        <taxon>Bacteria</taxon>
        <taxon>Candidatus Woeseibacteriota</taxon>
    </lineage>
</organism>
<dbReference type="Gene3D" id="3.30.1440.10">
    <property type="match status" value="1"/>
</dbReference>
<evidence type="ECO:0000259" key="8">
    <source>
        <dbReference type="Pfam" id="PF00673"/>
    </source>
</evidence>
<dbReference type="InterPro" id="IPR022803">
    <property type="entry name" value="Ribosomal_uL5_dom_sf"/>
</dbReference>
<dbReference type="PIRSF" id="PIRSF002161">
    <property type="entry name" value="Ribosomal_L5"/>
    <property type="match status" value="1"/>
</dbReference>
<evidence type="ECO:0000256" key="3">
    <source>
        <dbReference type="ARBA" id="ARBA00023274"/>
    </source>
</evidence>
<keyword evidence="2 5" id="KW-0689">Ribosomal protein</keyword>
<evidence type="ECO:0000259" key="7">
    <source>
        <dbReference type="Pfam" id="PF00281"/>
    </source>
</evidence>
<gene>
    <name evidence="5" type="primary">rplE</name>
    <name evidence="9" type="ORF">COX04_00710</name>
</gene>
<dbReference type="InterPro" id="IPR031309">
    <property type="entry name" value="Ribosomal_uL5_C"/>
</dbReference>
<dbReference type="Pfam" id="PF00281">
    <property type="entry name" value="Ribosomal_L5"/>
    <property type="match status" value="1"/>
</dbReference>
<dbReference type="InterPro" id="IPR031310">
    <property type="entry name" value="Ribosomal_uL5_N"/>
</dbReference>
<dbReference type="FunFam" id="3.30.1440.10:FF:000001">
    <property type="entry name" value="50S ribosomal protein L5"/>
    <property type="match status" value="1"/>
</dbReference>
<dbReference type="Proteomes" id="UP000230759">
    <property type="component" value="Unassembled WGS sequence"/>
</dbReference>
<comment type="subunit">
    <text evidence="5">Part of the 50S ribosomal subunit; part of the 5S rRNA/L5/L18/L25 subcomplex. Contacts the 5S rRNA and the P site tRNA. Forms a bridge to the 30S subunit in the 70S ribosome.</text>
</comment>
<comment type="caution">
    <text evidence="9">The sequence shown here is derived from an EMBL/GenBank/DDBJ whole genome shotgun (WGS) entry which is preliminary data.</text>
</comment>
<keyword evidence="3 5" id="KW-0687">Ribonucleoprotein</keyword>
<evidence type="ECO:0000313" key="9">
    <source>
        <dbReference type="EMBL" id="PIP57218.1"/>
    </source>
</evidence>
<dbReference type="GO" id="GO:0000049">
    <property type="term" value="F:tRNA binding"/>
    <property type="evidence" value="ECO:0007669"/>
    <property type="project" value="UniProtKB-UniRule"/>
</dbReference>
<reference evidence="9 10" key="1">
    <citation type="submission" date="2017-09" db="EMBL/GenBank/DDBJ databases">
        <title>Depth-based differentiation of microbial function through sediment-hosted aquifers and enrichment of novel symbionts in the deep terrestrial subsurface.</title>
        <authorList>
            <person name="Probst A.J."/>
            <person name="Ladd B."/>
            <person name="Jarett J.K."/>
            <person name="Geller-Mcgrath D.E."/>
            <person name="Sieber C.M."/>
            <person name="Emerson J.B."/>
            <person name="Anantharaman K."/>
            <person name="Thomas B.C."/>
            <person name="Malmstrom R."/>
            <person name="Stieglmeier M."/>
            <person name="Klingl A."/>
            <person name="Woyke T."/>
            <person name="Ryan C.M."/>
            <person name="Banfield J.F."/>
        </authorList>
    </citation>
    <scope>NUCLEOTIDE SEQUENCE [LARGE SCALE GENOMIC DNA]</scope>
    <source>
        <strain evidence="9">CG22_combo_CG10-13_8_21_14_all_45_10</strain>
    </source>
</reference>
<evidence type="ECO:0000313" key="10">
    <source>
        <dbReference type="Proteomes" id="UP000230759"/>
    </source>
</evidence>
<dbReference type="GO" id="GO:0019843">
    <property type="term" value="F:rRNA binding"/>
    <property type="evidence" value="ECO:0007669"/>
    <property type="project" value="UniProtKB-UniRule"/>
</dbReference>
<evidence type="ECO:0000256" key="5">
    <source>
        <dbReference type="HAMAP-Rule" id="MF_01333"/>
    </source>
</evidence>
<name>A0A2H0BJN3_9BACT</name>
<evidence type="ECO:0000256" key="1">
    <source>
        <dbReference type="ARBA" id="ARBA00008553"/>
    </source>
</evidence>
<feature type="domain" description="Large ribosomal subunit protein uL5 C-terminal" evidence="8">
    <location>
        <begin position="85"/>
        <end position="175"/>
    </location>
</feature>
<keyword evidence="5" id="KW-0694">RNA-binding</keyword>
<comment type="similarity">
    <text evidence="1 5 6">Belongs to the universal ribosomal protein uL5 family.</text>
</comment>
<accession>A0A2H0BJN3</accession>
<dbReference type="Pfam" id="PF00673">
    <property type="entry name" value="Ribosomal_L5_C"/>
    <property type="match status" value="1"/>
</dbReference>
<dbReference type="GO" id="GO:0003735">
    <property type="term" value="F:structural constituent of ribosome"/>
    <property type="evidence" value="ECO:0007669"/>
    <property type="project" value="InterPro"/>
</dbReference>
<dbReference type="InterPro" id="IPR020930">
    <property type="entry name" value="Ribosomal_uL5_bac-type"/>
</dbReference>
<dbReference type="NCBIfam" id="NF000585">
    <property type="entry name" value="PRK00010.1"/>
    <property type="match status" value="1"/>
</dbReference>
<proteinExistence type="inferred from homology"/>
<evidence type="ECO:0000256" key="6">
    <source>
        <dbReference type="RuleBase" id="RU003930"/>
    </source>
</evidence>
<keyword evidence="5" id="KW-0820">tRNA-binding</keyword>
<dbReference type="PANTHER" id="PTHR11994">
    <property type="entry name" value="60S RIBOSOMAL PROTEIN L11-RELATED"/>
    <property type="match status" value="1"/>
</dbReference>
<dbReference type="GO" id="GO:0006412">
    <property type="term" value="P:translation"/>
    <property type="evidence" value="ECO:0007669"/>
    <property type="project" value="UniProtKB-UniRule"/>
</dbReference>
<protein>
    <recommendedName>
        <fullName evidence="4 5">Large ribosomal subunit protein uL5</fullName>
    </recommendedName>
</protein>
<comment type="function">
    <text evidence="5">This is 1 of the proteins that bind and probably mediate the attachment of the 5S RNA into the large ribosomal subunit, where it forms part of the central protuberance. In the 70S ribosome it contacts protein S13 of the 30S subunit (bridge B1b), connecting the 2 subunits; this bridge is implicated in subunit movement. Contacts the P site tRNA; the 5S rRNA and some of its associated proteins might help stabilize positioning of ribosome-bound tRNAs.</text>
</comment>
<sequence>MKLKEKYEKEISGKLAGEFGIQNKMAIPRVIKVVVNAGVGSLVKNKEALETFKKDLAAITGQEPAFKKAKISIASFNLRRGMVTGMAVTLRGERMYSFLDRLFTIVLPRLRDFRGVKTTGFDKAGNYTLGIEEHTVFPEVDVAKGSPHGLEITIVIRAKNPDQSRRLLALMGLPFER</sequence>
<dbReference type="InterPro" id="IPR002132">
    <property type="entry name" value="Ribosomal_uL5"/>
</dbReference>
<dbReference type="AlphaFoldDB" id="A0A2H0BJN3"/>
<dbReference type="EMBL" id="PCSV01000017">
    <property type="protein sequence ID" value="PIP57218.1"/>
    <property type="molecule type" value="Genomic_DNA"/>
</dbReference>
<dbReference type="HAMAP" id="MF_01333_B">
    <property type="entry name" value="Ribosomal_uL5_B"/>
    <property type="match status" value="1"/>
</dbReference>
<feature type="domain" description="Large ribosomal subunit protein uL5 N-terminal" evidence="7">
    <location>
        <begin position="23"/>
        <end position="79"/>
    </location>
</feature>